<dbReference type="InParanoid" id="A0A3N7FRH9"/>
<reference evidence="2 3" key="1">
    <citation type="journal article" date="2006" name="Science">
        <title>The genome of black cottonwood, Populus trichocarpa (Torr. &amp; Gray).</title>
        <authorList>
            <person name="Tuskan G.A."/>
            <person name="Difazio S."/>
            <person name="Jansson S."/>
            <person name="Bohlmann J."/>
            <person name="Grigoriev I."/>
            <person name="Hellsten U."/>
            <person name="Putnam N."/>
            <person name="Ralph S."/>
            <person name="Rombauts S."/>
            <person name="Salamov A."/>
            <person name="Schein J."/>
            <person name="Sterck L."/>
            <person name="Aerts A."/>
            <person name="Bhalerao R.R."/>
            <person name="Bhalerao R.P."/>
            <person name="Blaudez D."/>
            <person name="Boerjan W."/>
            <person name="Brun A."/>
            <person name="Brunner A."/>
            <person name="Busov V."/>
            <person name="Campbell M."/>
            <person name="Carlson J."/>
            <person name="Chalot M."/>
            <person name="Chapman J."/>
            <person name="Chen G.L."/>
            <person name="Cooper D."/>
            <person name="Coutinho P.M."/>
            <person name="Couturier J."/>
            <person name="Covert S."/>
            <person name="Cronk Q."/>
            <person name="Cunningham R."/>
            <person name="Davis J."/>
            <person name="Degroeve S."/>
            <person name="Dejardin A."/>
            <person name="Depamphilis C."/>
            <person name="Detter J."/>
            <person name="Dirks B."/>
            <person name="Dubchak I."/>
            <person name="Duplessis S."/>
            <person name="Ehlting J."/>
            <person name="Ellis B."/>
            <person name="Gendler K."/>
            <person name="Goodstein D."/>
            <person name="Gribskov M."/>
            <person name="Grimwood J."/>
            <person name="Groover A."/>
            <person name="Gunter L."/>
            <person name="Hamberger B."/>
            <person name="Heinze B."/>
            <person name="Helariutta Y."/>
            <person name="Henrissat B."/>
            <person name="Holligan D."/>
            <person name="Holt R."/>
            <person name="Huang W."/>
            <person name="Islam-Faridi N."/>
            <person name="Jones S."/>
            <person name="Jones-Rhoades M."/>
            <person name="Jorgensen R."/>
            <person name="Joshi C."/>
            <person name="Kangasjarvi J."/>
            <person name="Karlsson J."/>
            <person name="Kelleher C."/>
            <person name="Kirkpatrick R."/>
            <person name="Kirst M."/>
            <person name="Kohler A."/>
            <person name="Kalluri U."/>
            <person name="Larimer F."/>
            <person name="Leebens-Mack J."/>
            <person name="Leple J.C."/>
            <person name="Locascio P."/>
            <person name="Lou Y."/>
            <person name="Lucas S."/>
            <person name="Martin F."/>
            <person name="Montanini B."/>
            <person name="Napoli C."/>
            <person name="Nelson D.R."/>
            <person name="Nelson C."/>
            <person name="Nieminen K."/>
            <person name="Nilsson O."/>
            <person name="Pereda V."/>
            <person name="Peter G."/>
            <person name="Philippe R."/>
            <person name="Pilate G."/>
            <person name="Poliakov A."/>
            <person name="Razumovskaya J."/>
            <person name="Richardson P."/>
            <person name="Rinaldi C."/>
            <person name="Ritland K."/>
            <person name="Rouze P."/>
            <person name="Ryaboy D."/>
            <person name="Schmutz J."/>
            <person name="Schrader J."/>
            <person name="Segerman B."/>
            <person name="Shin H."/>
            <person name="Siddiqui A."/>
            <person name="Sterky F."/>
            <person name="Terry A."/>
            <person name="Tsai C.J."/>
            <person name="Uberbacher E."/>
            <person name="Unneberg P."/>
            <person name="Vahala J."/>
            <person name="Wall K."/>
            <person name="Wessler S."/>
            <person name="Yang G."/>
            <person name="Yin T."/>
            <person name="Douglas C."/>
            <person name="Marra M."/>
            <person name="Sandberg G."/>
            <person name="Van de Peer Y."/>
            <person name="Rokhsar D."/>
        </authorList>
    </citation>
    <scope>NUCLEOTIDE SEQUENCE [LARGE SCALE GENOMIC DNA]</scope>
    <source>
        <strain evidence="3">cv. Nisqually</strain>
    </source>
</reference>
<keyword evidence="1" id="KW-1133">Transmembrane helix</keyword>
<dbReference type="EMBL" id="CM009290">
    <property type="protein sequence ID" value="RQO84418.1"/>
    <property type="molecule type" value="Genomic_DNA"/>
</dbReference>
<evidence type="ECO:0000313" key="2">
    <source>
        <dbReference type="EMBL" id="RQO84418.1"/>
    </source>
</evidence>
<evidence type="ECO:0008006" key="4">
    <source>
        <dbReference type="Google" id="ProtNLM"/>
    </source>
</evidence>
<sequence length="434" mass="50156">MNRPDRLSRQIQMSLQNLSTNQSTCSIFKVPRGQRFVNERAYEPEIVSIGPYHRGKDDLKMMEEYKKHYLQKFLQRRPENSLTSYVAAMRGLEAQARRYYDQTVSLGEDAFVEMLLLDGCFIVELICKLATSGLQQGDQNDPVIGNLLILSRISYDILLLENQLPFCVLLKLSSMAMPNEKVPFIDKASGFFEWMYPGSRLERSNTISSHECKHLLDLVYHKWLLPSPSELPSGIEAKNTKLEFIRSAKELKDAGIKFGKQEGSFGLFLGVRFEKDMIKIPCLKIDDTTESLFRNLIAYEQCSQRQHLYVTDYIKLMDCLINTREDVRILRHRGIIENGLGDDEMVCTLFNKLGINVMISDRGRFYYAQLFEGVEKHCAQRRNVWLVKLRRNHFNSPWSLISFLAALTLLLLTLVQTVFTVMSYFKPDPKTGIK</sequence>
<dbReference type="OrthoDB" id="672127at2759"/>
<evidence type="ECO:0000313" key="3">
    <source>
        <dbReference type="Proteomes" id="UP000006729"/>
    </source>
</evidence>
<dbReference type="PANTHER" id="PTHR31170:SF17">
    <property type="match status" value="1"/>
</dbReference>
<dbReference type="AlphaFoldDB" id="A0A3N7FRH9"/>
<dbReference type="Gramene" id="Potri.001G046000.2.v4.1">
    <property type="protein sequence ID" value="Potri.001G046000.2.v4.1"/>
    <property type="gene ID" value="Potri.001G046000.v4.1"/>
</dbReference>
<dbReference type="PANTHER" id="PTHR31170">
    <property type="entry name" value="BNAC04G53230D PROTEIN"/>
    <property type="match status" value="1"/>
</dbReference>
<protein>
    <recommendedName>
        <fullName evidence="4">DUF247 domain-containing protein</fullName>
    </recommendedName>
</protein>
<keyword evidence="3" id="KW-1185">Reference proteome</keyword>
<dbReference type="Proteomes" id="UP000006729">
    <property type="component" value="Chromosome 1"/>
</dbReference>
<keyword evidence="1" id="KW-0472">Membrane</keyword>
<dbReference type="Pfam" id="PF03140">
    <property type="entry name" value="DUF247"/>
    <property type="match status" value="1"/>
</dbReference>
<accession>A0A3N7FRH9</accession>
<dbReference type="STRING" id="3694.A0A3N7FRH9"/>
<dbReference type="OMA" id="QNERAYE"/>
<feature type="transmembrane region" description="Helical" evidence="1">
    <location>
        <begin position="398"/>
        <end position="425"/>
    </location>
</feature>
<gene>
    <name evidence="2" type="ORF">POPTR_001G046000</name>
</gene>
<dbReference type="InterPro" id="IPR004158">
    <property type="entry name" value="DUF247_pln"/>
</dbReference>
<proteinExistence type="predicted"/>
<name>A0A3N7FRH9_POPTR</name>
<keyword evidence="1" id="KW-0812">Transmembrane</keyword>
<evidence type="ECO:0000256" key="1">
    <source>
        <dbReference type="SAM" id="Phobius"/>
    </source>
</evidence>
<organism evidence="2 3">
    <name type="scientific">Populus trichocarpa</name>
    <name type="common">Western balsam poplar</name>
    <name type="synonym">Populus balsamifera subsp. trichocarpa</name>
    <dbReference type="NCBI Taxonomy" id="3694"/>
    <lineage>
        <taxon>Eukaryota</taxon>
        <taxon>Viridiplantae</taxon>
        <taxon>Streptophyta</taxon>
        <taxon>Embryophyta</taxon>
        <taxon>Tracheophyta</taxon>
        <taxon>Spermatophyta</taxon>
        <taxon>Magnoliopsida</taxon>
        <taxon>eudicotyledons</taxon>
        <taxon>Gunneridae</taxon>
        <taxon>Pentapetalae</taxon>
        <taxon>rosids</taxon>
        <taxon>fabids</taxon>
        <taxon>Malpighiales</taxon>
        <taxon>Salicaceae</taxon>
        <taxon>Saliceae</taxon>
        <taxon>Populus</taxon>
    </lineage>
</organism>